<evidence type="ECO:0000313" key="2">
    <source>
        <dbReference type="EMBL" id="PMD24556.1"/>
    </source>
</evidence>
<proteinExistence type="predicted"/>
<gene>
    <name evidence="2" type="ORF">NA56DRAFT_551271</name>
</gene>
<feature type="coiled-coil region" evidence="1">
    <location>
        <begin position="69"/>
        <end position="99"/>
    </location>
</feature>
<accession>A0A2J6QE76</accession>
<evidence type="ECO:0000313" key="3">
    <source>
        <dbReference type="Proteomes" id="UP000235672"/>
    </source>
</evidence>
<dbReference type="STRING" id="1745343.A0A2J6QE76"/>
<protein>
    <recommendedName>
        <fullName evidence="4">Fungal N-terminal domain-containing protein</fullName>
    </recommendedName>
</protein>
<dbReference type="OrthoDB" id="7464126at2759"/>
<dbReference type="InterPro" id="IPR036537">
    <property type="entry name" value="Adaptor_Cbl_N_dom_sf"/>
</dbReference>
<keyword evidence="1" id="KW-0175">Coiled coil</keyword>
<organism evidence="2 3">
    <name type="scientific">Hyaloscypha hepaticicola</name>
    <dbReference type="NCBI Taxonomy" id="2082293"/>
    <lineage>
        <taxon>Eukaryota</taxon>
        <taxon>Fungi</taxon>
        <taxon>Dikarya</taxon>
        <taxon>Ascomycota</taxon>
        <taxon>Pezizomycotina</taxon>
        <taxon>Leotiomycetes</taxon>
        <taxon>Helotiales</taxon>
        <taxon>Hyaloscyphaceae</taxon>
        <taxon>Hyaloscypha</taxon>
    </lineage>
</organism>
<reference evidence="2 3" key="1">
    <citation type="submission" date="2016-05" db="EMBL/GenBank/DDBJ databases">
        <title>A degradative enzymes factory behind the ericoid mycorrhizal symbiosis.</title>
        <authorList>
            <consortium name="DOE Joint Genome Institute"/>
            <person name="Martino E."/>
            <person name="Morin E."/>
            <person name="Grelet G."/>
            <person name="Kuo A."/>
            <person name="Kohler A."/>
            <person name="Daghino S."/>
            <person name="Barry K."/>
            <person name="Choi C."/>
            <person name="Cichocki N."/>
            <person name="Clum A."/>
            <person name="Copeland A."/>
            <person name="Hainaut M."/>
            <person name="Haridas S."/>
            <person name="Labutti K."/>
            <person name="Lindquist E."/>
            <person name="Lipzen A."/>
            <person name="Khouja H.-R."/>
            <person name="Murat C."/>
            <person name="Ohm R."/>
            <person name="Olson A."/>
            <person name="Spatafora J."/>
            <person name="Veneault-Fourrey C."/>
            <person name="Henrissat B."/>
            <person name="Grigoriev I."/>
            <person name="Martin F."/>
            <person name="Perotto S."/>
        </authorList>
    </citation>
    <scope>NUCLEOTIDE SEQUENCE [LARGE SCALE GENOMIC DNA]</scope>
    <source>
        <strain evidence="2 3">UAMH 7357</strain>
    </source>
</reference>
<sequence>MSFGYSIGDIVGLTQLAWKIVQNTRKAVGEHNSLTHEVTNLHAILLRLEHSASSENPDPSLNPHNDISTQALRHALESLREALRDLDEILEKYNVLSETQRATTKLWSKIRFGNGPMLDLGQIRVRIVTYMAVINAHVTVGMSEDIRKMQRSLKKIAGKMAAGEEGTVLTSYDGDDRAAWRELRRELRREGFEDSFVRERKESIVEYVKEIGKR</sequence>
<evidence type="ECO:0000256" key="1">
    <source>
        <dbReference type="SAM" id="Coils"/>
    </source>
</evidence>
<dbReference type="Proteomes" id="UP000235672">
    <property type="component" value="Unassembled WGS sequence"/>
</dbReference>
<keyword evidence="3" id="KW-1185">Reference proteome</keyword>
<dbReference type="EMBL" id="KZ613472">
    <property type="protein sequence ID" value="PMD24556.1"/>
    <property type="molecule type" value="Genomic_DNA"/>
</dbReference>
<dbReference type="GO" id="GO:0007166">
    <property type="term" value="P:cell surface receptor signaling pathway"/>
    <property type="evidence" value="ECO:0007669"/>
    <property type="project" value="InterPro"/>
</dbReference>
<dbReference type="Gene3D" id="1.20.930.20">
    <property type="entry name" value="Adaptor protein Cbl, N-terminal domain"/>
    <property type="match status" value="1"/>
</dbReference>
<feature type="non-terminal residue" evidence="2">
    <location>
        <position position="214"/>
    </location>
</feature>
<name>A0A2J6QE76_9HELO</name>
<dbReference type="AlphaFoldDB" id="A0A2J6QE76"/>
<evidence type="ECO:0008006" key="4">
    <source>
        <dbReference type="Google" id="ProtNLM"/>
    </source>
</evidence>